<dbReference type="eggNOG" id="COG1359">
    <property type="taxonomic scope" value="Bacteria"/>
</dbReference>
<dbReference type="PANTHER" id="PTHR33336">
    <property type="entry name" value="QUINOL MONOOXYGENASE YGIN-RELATED"/>
    <property type="match status" value="1"/>
</dbReference>
<evidence type="ECO:0000313" key="2">
    <source>
        <dbReference type="EMBL" id="AHW61268.1"/>
    </source>
</evidence>
<keyword evidence="3" id="KW-0560">Oxidoreductase</keyword>
<dbReference type="InterPro" id="IPR011008">
    <property type="entry name" value="Dimeric_a/b-barrel"/>
</dbReference>
<keyword evidence="3" id="KW-0503">Monooxygenase</keyword>
<dbReference type="OrthoDB" id="9806189at2"/>
<reference evidence="2 4" key="1">
    <citation type="submission" date="2014-03" db="EMBL/GenBank/DDBJ databases">
        <title>Complete genome sequence of a deeply braunched marine Bacteroidia bacterium Draconibacterium orientale type strain FH5T.</title>
        <authorList>
            <person name="Li X."/>
            <person name="Wang X."/>
            <person name="Xie Z."/>
            <person name="Du Z."/>
            <person name="Chen G."/>
        </authorList>
    </citation>
    <scope>NUCLEOTIDE SEQUENCE [LARGE SCALE GENOMIC DNA]</scope>
    <source>
        <strain evidence="2 4">FH5</strain>
    </source>
</reference>
<organism evidence="3 5">
    <name type="scientific">Draconibacterium orientale</name>
    <dbReference type="NCBI Taxonomy" id="1168034"/>
    <lineage>
        <taxon>Bacteria</taxon>
        <taxon>Pseudomonadati</taxon>
        <taxon>Bacteroidota</taxon>
        <taxon>Bacteroidia</taxon>
        <taxon>Marinilabiliales</taxon>
        <taxon>Prolixibacteraceae</taxon>
        <taxon>Draconibacterium</taxon>
    </lineage>
</organism>
<sequence>MITIVAKFIVQKEQESTFLKLVEELGKASRAEDGNIEYVLHKKVDDPLTYCLIEKWKDQAAIDFHNNTPHFTGTVPKIGALAEVSIDLYEPV</sequence>
<dbReference type="PROSITE" id="PS51725">
    <property type="entry name" value="ABM"/>
    <property type="match status" value="1"/>
</dbReference>
<keyword evidence="4" id="KW-1185">Reference proteome</keyword>
<dbReference type="InterPro" id="IPR007138">
    <property type="entry name" value="ABM_dom"/>
</dbReference>
<dbReference type="EMBL" id="CP007451">
    <property type="protein sequence ID" value="AHW61268.1"/>
    <property type="molecule type" value="Genomic_DNA"/>
</dbReference>
<dbReference type="Proteomes" id="UP000181981">
    <property type="component" value="Unassembled WGS sequence"/>
</dbReference>
<evidence type="ECO:0000313" key="5">
    <source>
        <dbReference type="Proteomes" id="UP000181981"/>
    </source>
</evidence>
<dbReference type="HOGENOM" id="CLU_131496_11_0_10"/>
<proteinExistence type="predicted"/>
<dbReference type="Pfam" id="PF03992">
    <property type="entry name" value="ABM"/>
    <property type="match status" value="1"/>
</dbReference>
<protein>
    <submittedName>
        <fullName evidence="2 3">Monooxygenase</fullName>
    </submittedName>
</protein>
<dbReference type="KEGG" id="dori:FH5T_21100"/>
<dbReference type="Gene3D" id="3.30.70.100">
    <property type="match status" value="1"/>
</dbReference>
<dbReference type="EMBL" id="FOHT01000034">
    <property type="protein sequence ID" value="SET99853.1"/>
    <property type="molecule type" value="Genomic_DNA"/>
</dbReference>
<dbReference type="AlphaFoldDB" id="X5DEF5"/>
<evidence type="ECO:0000259" key="1">
    <source>
        <dbReference type="PROSITE" id="PS51725"/>
    </source>
</evidence>
<gene>
    <name evidence="2" type="ORF">FH5T_21100</name>
    <name evidence="3" type="ORF">SAMN05444285_13417</name>
</gene>
<dbReference type="RefSeq" id="WP_038562928.1">
    <property type="nucleotide sequence ID" value="NZ_CAXXJF010000002.1"/>
</dbReference>
<dbReference type="SUPFAM" id="SSF54909">
    <property type="entry name" value="Dimeric alpha+beta barrel"/>
    <property type="match status" value="1"/>
</dbReference>
<dbReference type="PANTHER" id="PTHR33336:SF3">
    <property type="entry name" value="ABM DOMAIN-CONTAINING PROTEIN"/>
    <property type="match status" value="1"/>
</dbReference>
<dbReference type="STRING" id="1168034.FH5T_21100"/>
<evidence type="ECO:0000313" key="3">
    <source>
        <dbReference type="EMBL" id="SET99853.1"/>
    </source>
</evidence>
<reference evidence="3 5" key="2">
    <citation type="submission" date="2016-10" db="EMBL/GenBank/DDBJ databases">
        <authorList>
            <person name="de Groot N.N."/>
        </authorList>
    </citation>
    <scope>NUCLEOTIDE SEQUENCE [LARGE SCALE GENOMIC DNA]</scope>
    <source>
        <strain evidence="3 5">DSM 25947</strain>
    </source>
</reference>
<name>X5DEF5_9BACT</name>
<dbReference type="InterPro" id="IPR050744">
    <property type="entry name" value="AI-2_Isomerase_LsrG"/>
</dbReference>
<accession>X5DEF5</accession>
<dbReference type="GO" id="GO:0004497">
    <property type="term" value="F:monooxygenase activity"/>
    <property type="evidence" value="ECO:0007669"/>
    <property type="project" value="UniProtKB-KW"/>
</dbReference>
<feature type="domain" description="ABM" evidence="1">
    <location>
        <begin position="2"/>
        <end position="92"/>
    </location>
</feature>
<evidence type="ECO:0000313" key="4">
    <source>
        <dbReference type="Proteomes" id="UP000023772"/>
    </source>
</evidence>
<dbReference type="Proteomes" id="UP000023772">
    <property type="component" value="Chromosome"/>
</dbReference>